<proteinExistence type="predicted"/>
<reference evidence="3 4" key="1">
    <citation type="journal article" date="2021" name="Nat. Plants">
        <title>The Taxus genome provides insights into paclitaxel biosynthesis.</title>
        <authorList>
            <person name="Xiong X."/>
            <person name="Gou J."/>
            <person name="Liao Q."/>
            <person name="Li Y."/>
            <person name="Zhou Q."/>
            <person name="Bi G."/>
            <person name="Li C."/>
            <person name="Du R."/>
            <person name="Wang X."/>
            <person name="Sun T."/>
            <person name="Guo L."/>
            <person name="Liang H."/>
            <person name="Lu P."/>
            <person name="Wu Y."/>
            <person name="Zhang Z."/>
            <person name="Ro D.K."/>
            <person name="Shang Y."/>
            <person name="Huang S."/>
            <person name="Yan J."/>
        </authorList>
    </citation>
    <scope>NUCLEOTIDE SEQUENCE [LARGE SCALE GENOMIC DNA]</scope>
    <source>
        <strain evidence="3">Ta-2019</strain>
    </source>
</reference>
<dbReference type="InterPro" id="IPR054722">
    <property type="entry name" value="PolX-like_BBD"/>
</dbReference>
<feature type="compositionally biased region" description="Low complexity" evidence="1">
    <location>
        <begin position="181"/>
        <end position="191"/>
    </location>
</feature>
<dbReference type="PANTHER" id="PTHR47481:SF31">
    <property type="entry name" value="OS01G0873500 PROTEIN"/>
    <property type="match status" value="1"/>
</dbReference>
<evidence type="ECO:0000259" key="2">
    <source>
        <dbReference type="Pfam" id="PF22936"/>
    </source>
</evidence>
<keyword evidence="4" id="KW-1185">Reference proteome</keyword>
<evidence type="ECO:0000313" key="3">
    <source>
        <dbReference type="EMBL" id="KAH9296967.1"/>
    </source>
</evidence>
<comment type="caution">
    <text evidence="3">The sequence shown here is derived from an EMBL/GenBank/DDBJ whole genome shotgun (WGS) entry which is preliminary data.</text>
</comment>
<feature type="compositionally biased region" description="Basic and acidic residues" evidence="1">
    <location>
        <begin position="168"/>
        <end position="180"/>
    </location>
</feature>
<name>A0AA38FCT9_TAXCH</name>
<feature type="non-terminal residue" evidence="3">
    <location>
        <position position="335"/>
    </location>
</feature>
<feature type="compositionally biased region" description="Polar residues" evidence="1">
    <location>
        <begin position="155"/>
        <end position="164"/>
    </location>
</feature>
<sequence length="335" mass="37325">TYVSDSILFHLEKCDSPFKIWEKLEDLFGKVDHMRAMKLDIEITSLNPEDFPTIIDYLTKLKHLLTQLKGSGTYKKDEECVYLILSELRGPFQILASTFFSSKDALGDTFKMPNLETFCERLTMEESKLSHLESSTSQKALAAYNPKVKGKPNSKTKSTPYPSQNAPKPKENNSKPKESSQSKNNSSRSCSFCGGSNHEEHRCYKRMQALEDAVKKHKIYISTPPPSNQHGKALNVVRRSQSPLVDSWVIDSCASHHMTSSKESFVSLGLSSTSKIEVGDSSFIFVKGKGDIQLDGGIIQDALFVPNIATNFLSVYQICHSGQGKIMTFAPHGAE</sequence>
<feature type="domain" description="Retrovirus-related Pol polyprotein from transposon TNT 1-94-like beta-barrel" evidence="2">
    <location>
        <begin position="248"/>
        <end position="322"/>
    </location>
</feature>
<gene>
    <name evidence="3" type="ORF">KI387_028649</name>
</gene>
<dbReference type="EMBL" id="JAHRHJ020000010">
    <property type="protein sequence ID" value="KAH9296967.1"/>
    <property type="molecule type" value="Genomic_DNA"/>
</dbReference>
<feature type="region of interest" description="Disordered" evidence="1">
    <location>
        <begin position="143"/>
        <end position="191"/>
    </location>
</feature>
<dbReference type="PANTHER" id="PTHR47481">
    <property type="match status" value="1"/>
</dbReference>
<evidence type="ECO:0000313" key="4">
    <source>
        <dbReference type="Proteomes" id="UP000824469"/>
    </source>
</evidence>
<dbReference type="AlphaFoldDB" id="A0AA38FCT9"/>
<accession>A0AA38FCT9</accession>
<feature type="non-terminal residue" evidence="3">
    <location>
        <position position="1"/>
    </location>
</feature>
<dbReference type="Pfam" id="PF22936">
    <property type="entry name" value="Pol_BBD"/>
    <property type="match status" value="1"/>
</dbReference>
<dbReference type="Pfam" id="PF14223">
    <property type="entry name" value="Retrotran_gag_2"/>
    <property type="match status" value="1"/>
</dbReference>
<dbReference type="Proteomes" id="UP000824469">
    <property type="component" value="Unassembled WGS sequence"/>
</dbReference>
<protein>
    <recommendedName>
        <fullName evidence="2">Retrovirus-related Pol polyprotein from transposon TNT 1-94-like beta-barrel domain-containing protein</fullName>
    </recommendedName>
</protein>
<organism evidence="3 4">
    <name type="scientific">Taxus chinensis</name>
    <name type="common">Chinese yew</name>
    <name type="synonym">Taxus wallichiana var. chinensis</name>
    <dbReference type="NCBI Taxonomy" id="29808"/>
    <lineage>
        <taxon>Eukaryota</taxon>
        <taxon>Viridiplantae</taxon>
        <taxon>Streptophyta</taxon>
        <taxon>Embryophyta</taxon>
        <taxon>Tracheophyta</taxon>
        <taxon>Spermatophyta</taxon>
        <taxon>Pinopsida</taxon>
        <taxon>Pinidae</taxon>
        <taxon>Conifers II</taxon>
        <taxon>Cupressales</taxon>
        <taxon>Taxaceae</taxon>
        <taxon>Taxus</taxon>
    </lineage>
</organism>
<evidence type="ECO:0000256" key="1">
    <source>
        <dbReference type="SAM" id="MobiDB-lite"/>
    </source>
</evidence>